<evidence type="ECO:0000313" key="3">
    <source>
        <dbReference type="Proteomes" id="UP000269945"/>
    </source>
</evidence>
<comment type="caution">
    <text evidence="2">The sequence shown here is derived from an EMBL/GenBank/DDBJ whole genome shotgun (WGS) entry which is preliminary data.</text>
</comment>
<gene>
    <name evidence="2" type="ORF">BN2614_LOCUS1</name>
</gene>
<protein>
    <submittedName>
        <fullName evidence="2">Uncharacterized protein</fullName>
    </submittedName>
</protein>
<reference evidence="2 3" key="1">
    <citation type="submission" date="2018-10" db="EMBL/GenBank/DDBJ databases">
        <authorList>
            <person name="Ekblom R."/>
            <person name="Jareborg N."/>
        </authorList>
    </citation>
    <scope>NUCLEOTIDE SEQUENCE [LARGE SCALE GENOMIC DNA]</scope>
    <source>
        <tissue evidence="2">Muscle</tissue>
    </source>
</reference>
<feature type="transmembrane region" description="Helical" evidence="1">
    <location>
        <begin position="6"/>
        <end position="28"/>
    </location>
</feature>
<keyword evidence="3" id="KW-1185">Reference proteome</keyword>
<organism evidence="2 3">
    <name type="scientific">Gulo gulo</name>
    <name type="common">Wolverine</name>
    <name type="synonym">Gluton</name>
    <dbReference type="NCBI Taxonomy" id="48420"/>
    <lineage>
        <taxon>Eukaryota</taxon>
        <taxon>Metazoa</taxon>
        <taxon>Chordata</taxon>
        <taxon>Craniata</taxon>
        <taxon>Vertebrata</taxon>
        <taxon>Euteleostomi</taxon>
        <taxon>Mammalia</taxon>
        <taxon>Eutheria</taxon>
        <taxon>Laurasiatheria</taxon>
        <taxon>Carnivora</taxon>
        <taxon>Caniformia</taxon>
        <taxon>Musteloidea</taxon>
        <taxon>Mustelidae</taxon>
        <taxon>Guloninae</taxon>
        <taxon>Gulo</taxon>
    </lineage>
</organism>
<keyword evidence="1" id="KW-0472">Membrane</keyword>
<accession>A0A9X9PVD0</accession>
<keyword evidence="1" id="KW-0812">Transmembrane</keyword>
<name>A0A9X9PVD0_GULGU</name>
<evidence type="ECO:0000256" key="1">
    <source>
        <dbReference type="SAM" id="Phobius"/>
    </source>
</evidence>
<dbReference type="Proteomes" id="UP000269945">
    <property type="component" value="Unassembled WGS sequence"/>
</dbReference>
<dbReference type="EMBL" id="CYRY02003244">
    <property type="protein sequence ID" value="VCW67895.1"/>
    <property type="molecule type" value="Genomic_DNA"/>
</dbReference>
<dbReference type="AlphaFoldDB" id="A0A9X9PVD0"/>
<sequence>MERSFLIMGFSITGKELWIIMVLPQLLLREQIEKNIFNMCKFILYTLLHFVPGHSVIWVEKEKIKSHQKF</sequence>
<evidence type="ECO:0000313" key="2">
    <source>
        <dbReference type="EMBL" id="VCW67895.1"/>
    </source>
</evidence>
<keyword evidence="1" id="KW-1133">Transmembrane helix</keyword>
<proteinExistence type="predicted"/>
<feature type="transmembrane region" description="Helical" evidence="1">
    <location>
        <begin position="40"/>
        <end position="59"/>
    </location>
</feature>